<feature type="transmembrane region" description="Helical" evidence="2">
    <location>
        <begin position="1037"/>
        <end position="1060"/>
    </location>
</feature>
<gene>
    <name evidence="4" type="ORF">O9G_005230</name>
</gene>
<feature type="compositionally biased region" description="Basic and acidic residues" evidence="1">
    <location>
        <begin position="234"/>
        <end position="252"/>
    </location>
</feature>
<evidence type="ECO:0000313" key="4">
    <source>
        <dbReference type="EMBL" id="EPZ35468.1"/>
    </source>
</evidence>
<feature type="compositionally biased region" description="Polar residues" evidence="1">
    <location>
        <begin position="925"/>
        <end position="935"/>
    </location>
</feature>
<feature type="region of interest" description="Disordered" evidence="1">
    <location>
        <begin position="227"/>
        <end position="274"/>
    </location>
</feature>
<feature type="compositionally biased region" description="Polar residues" evidence="1">
    <location>
        <begin position="778"/>
        <end position="794"/>
    </location>
</feature>
<evidence type="ECO:0000256" key="2">
    <source>
        <dbReference type="SAM" id="Phobius"/>
    </source>
</evidence>
<feature type="chain" id="PRO_5001704996" evidence="3">
    <location>
        <begin position="20"/>
        <end position="1083"/>
    </location>
</feature>
<keyword evidence="2" id="KW-0472">Membrane</keyword>
<keyword evidence="5" id="KW-1185">Reference proteome</keyword>
<evidence type="ECO:0000256" key="3">
    <source>
        <dbReference type="SAM" id="SignalP"/>
    </source>
</evidence>
<keyword evidence="2" id="KW-0812">Transmembrane</keyword>
<feature type="compositionally biased region" description="Polar residues" evidence="1">
    <location>
        <begin position="802"/>
        <end position="817"/>
    </location>
</feature>
<feature type="compositionally biased region" description="Basic and acidic residues" evidence="1">
    <location>
        <begin position="1024"/>
        <end position="1033"/>
    </location>
</feature>
<dbReference type="STRING" id="988480.A0A075B3L5"/>
<feature type="region of interest" description="Disordered" evidence="1">
    <location>
        <begin position="764"/>
        <end position="829"/>
    </location>
</feature>
<dbReference type="OrthoDB" id="2149224at2759"/>
<accession>A0A075B3L5</accession>
<feature type="compositionally biased region" description="Polar residues" evidence="1">
    <location>
        <begin position="336"/>
        <end position="347"/>
    </location>
</feature>
<reference evidence="4 5" key="1">
    <citation type="journal article" date="2013" name="Curr. Biol.">
        <title>Shared signatures of parasitism and phylogenomics unite Cryptomycota and microsporidia.</title>
        <authorList>
            <person name="James T.Y."/>
            <person name="Pelin A."/>
            <person name="Bonen L."/>
            <person name="Ahrendt S."/>
            <person name="Sain D."/>
            <person name="Corradi N."/>
            <person name="Stajich J.E."/>
        </authorList>
    </citation>
    <scope>NUCLEOTIDE SEQUENCE [LARGE SCALE GENOMIC DNA]</scope>
    <source>
        <strain evidence="4 5">CSF55</strain>
    </source>
</reference>
<dbReference type="AlphaFoldDB" id="A0A075B3L5"/>
<feature type="region of interest" description="Disordered" evidence="1">
    <location>
        <begin position="922"/>
        <end position="1033"/>
    </location>
</feature>
<organism evidence="4 5">
    <name type="scientific">Rozella allomycis (strain CSF55)</name>
    <dbReference type="NCBI Taxonomy" id="988480"/>
    <lineage>
        <taxon>Eukaryota</taxon>
        <taxon>Fungi</taxon>
        <taxon>Fungi incertae sedis</taxon>
        <taxon>Cryptomycota</taxon>
        <taxon>Cryptomycota incertae sedis</taxon>
        <taxon>Rozella</taxon>
    </lineage>
</organism>
<evidence type="ECO:0000256" key="1">
    <source>
        <dbReference type="SAM" id="MobiDB-lite"/>
    </source>
</evidence>
<proteinExistence type="predicted"/>
<feature type="region of interest" description="Disordered" evidence="1">
    <location>
        <begin position="312"/>
        <end position="391"/>
    </location>
</feature>
<keyword evidence="3" id="KW-0732">Signal</keyword>
<evidence type="ECO:0000313" key="5">
    <source>
        <dbReference type="Proteomes" id="UP000030755"/>
    </source>
</evidence>
<feature type="signal peptide" evidence="3">
    <location>
        <begin position="1"/>
        <end position="19"/>
    </location>
</feature>
<feature type="compositionally biased region" description="Basic residues" evidence="1">
    <location>
        <begin position="971"/>
        <end position="997"/>
    </location>
</feature>
<dbReference type="Proteomes" id="UP000030755">
    <property type="component" value="Unassembled WGS sequence"/>
</dbReference>
<sequence length="1083" mass="120196">MRLYFFLSVFIFYVFFVEAIANDDIKSKMEDIFQERKLGALNLLAINKNARDMIKSHKGVKAWLKEVVLERGIKDLKPYRNLRQIFVQIEATAENEKTIKGATTEFPTKVAEPNVLVAATHEFTSLTVQDKGKEVKATKAVVGCNSIMAPHATDNHIEDVKLKPNQPPVKFACKVKEGENVAGDSHGIVLNRIHVEVGGLTDHADLPSIEDGEGDILVSEELHVDGQTKNIPNFDKESEKRNDEIKEEKGRVEQPVAGASEGQVEGQTPSKEQKDVNNIETINVPNFENGSVPLNVEIKERTGQVRQDDPIVTREKQSEDNEVIQTPSEEQKDNNNIETMNAPNFENGSEAENVDIEKAIVQDDPMVMGAEQGEDNHVGQTPSEEQTEVISNLDDSGKRNHEIDEANLQDEQIVAGTSEGQVEVEGQDDNSPQANQALQASEGQIVQEEPDPLDTFMEARPDETYTETVRRKMHNLRVRAKKIQTFHETSQKSFYYINQKLTFKSSDDFQACSRELEDLKTSLEEKERNKVTRQVQTDTPIKNTKEIEVQTDVMEAKDVSIQTASPELISFAVQTEPTAVQDAGTQSDNVETSSIGMQTEAPILQDADTQFDPLETSSIGMQTETPILQDADTQFESLETSTIGMQTETPLLQDADTQFDSLETSTIAMQTETPLLQDADTQFDPLETSTIAMQTESPVSQDTSTQWKPAGTSTFAAQTDATQPEVSSFAMQTEPLVLQDVSTQFETAGSSSRAVQTVSTQPEFSSLAVQTEPPEVVQESSTQSEHVQSTSIGIQTDHEELPTQNEDSTVGQRSPPQAISEESEETPSFGARVMGKFAQTMRSIFETKESQKPRRILQRVEQVDLYVNRNAGHSRNLKSFKANKVASSPIAKKQEMSKQADSSKIISTQDNVNIQEPIHNPLKATITSAPTVSTDDQQEVSERSNNEENVTEDFPINDVLVNDLQTNVPKSKAKPRKKEKVLRPKRRKLKRTKKKSAKIIVPNSNSNESNQGRPADNASQSPPKVEEITHEKETDSAGIIVGIVTGVSAAAGLGAFTAWYKSKRYSELSSLRLSSRRGRQRRH</sequence>
<name>A0A075B3L5_ROZAC</name>
<feature type="compositionally biased region" description="Polar residues" evidence="1">
    <location>
        <begin position="1002"/>
        <end position="1022"/>
    </location>
</feature>
<dbReference type="HOGENOM" id="CLU_285770_0_0_1"/>
<feature type="compositionally biased region" description="Polar residues" evidence="1">
    <location>
        <begin position="378"/>
        <end position="391"/>
    </location>
</feature>
<dbReference type="EMBL" id="KE560830">
    <property type="protein sequence ID" value="EPZ35468.1"/>
    <property type="molecule type" value="Genomic_DNA"/>
</dbReference>
<protein>
    <submittedName>
        <fullName evidence="4">Uncharacterized protein</fullName>
    </submittedName>
</protein>
<keyword evidence="2" id="KW-1133">Transmembrane helix</keyword>